<dbReference type="Pfam" id="PF13410">
    <property type="entry name" value="GST_C_2"/>
    <property type="match status" value="1"/>
</dbReference>
<dbReference type="Gene3D" id="1.20.1050.10">
    <property type="match status" value="1"/>
</dbReference>
<name>A0A168YE08_9PROT</name>
<dbReference type="GO" id="GO:0016740">
    <property type="term" value="F:transferase activity"/>
    <property type="evidence" value="ECO:0007669"/>
    <property type="project" value="UniProtKB-KW"/>
</dbReference>
<dbReference type="Proteomes" id="UP000077405">
    <property type="component" value="Chromosome"/>
</dbReference>
<organism evidence="2 3">
    <name type="scientific">Azospirillum humicireducens</name>
    <dbReference type="NCBI Taxonomy" id="1226968"/>
    <lineage>
        <taxon>Bacteria</taxon>
        <taxon>Pseudomonadati</taxon>
        <taxon>Pseudomonadota</taxon>
        <taxon>Alphaproteobacteria</taxon>
        <taxon>Rhodospirillales</taxon>
        <taxon>Azospirillaceae</taxon>
        <taxon>Azospirillum</taxon>
    </lineage>
</organism>
<dbReference type="InterPro" id="IPR036282">
    <property type="entry name" value="Glutathione-S-Trfase_C_sf"/>
</dbReference>
<dbReference type="EMBL" id="CP015285">
    <property type="protein sequence ID" value="ANC93227.1"/>
    <property type="molecule type" value="Genomic_DNA"/>
</dbReference>
<dbReference type="SUPFAM" id="SSF47616">
    <property type="entry name" value="GST C-terminal domain-like"/>
    <property type="match status" value="1"/>
</dbReference>
<evidence type="ECO:0000313" key="2">
    <source>
        <dbReference type="EMBL" id="ANC93227.1"/>
    </source>
</evidence>
<dbReference type="PROSITE" id="PS50404">
    <property type="entry name" value="GST_NTER"/>
    <property type="match status" value="1"/>
</dbReference>
<dbReference type="KEGG" id="ahu:A6A40_13035"/>
<feature type="domain" description="GST N-terminal" evidence="1">
    <location>
        <begin position="1"/>
        <end position="80"/>
    </location>
</feature>
<sequence length="204" mass="22646">MKLRWSPTSPYVRKVMMVVIERGLEDRVERVATDPWSADTDLPRENPLGKVPALTLADGTTLFDSPVVAEYLDTLGDRAPLFPPAGPARWSALRFQAVADGICDAAILRRLESMRPDGERSVNWMERQRKAVARALDLLEADAAALGGEDTIGTLAVLAALAYLDFRFGDEDWREGRPALAAWFDKASDRDSLRRTAPPVQRLQ</sequence>
<protein>
    <submittedName>
        <fullName evidence="2">Glutathione S-transferase</fullName>
    </submittedName>
</protein>
<evidence type="ECO:0000259" key="1">
    <source>
        <dbReference type="PROSITE" id="PS50404"/>
    </source>
</evidence>
<dbReference type="PANTHER" id="PTHR43968">
    <property type="match status" value="1"/>
</dbReference>
<dbReference type="InterPro" id="IPR050983">
    <property type="entry name" value="GST_Omega/HSP26"/>
</dbReference>
<dbReference type="CDD" id="cd03205">
    <property type="entry name" value="GST_C_6"/>
    <property type="match status" value="1"/>
</dbReference>
<evidence type="ECO:0000313" key="3">
    <source>
        <dbReference type="Proteomes" id="UP000077405"/>
    </source>
</evidence>
<dbReference type="Gene3D" id="3.40.30.10">
    <property type="entry name" value="Glutaredoxin"/>
    <property type="match status" value="1"/>
</dbReference>
<dbReference type="STRING" id="1226968.A6A40_13035"/>
<reference evidence="2 3" key="1">
    <citation type="journal article" date="2013" name="Int. J. Syst. Evol. Microbiol.">
        <title>Azospirillum humicireducens sp. nov., a nitrogen-fixing bacterium isolated from a microbial fuel cell.</title>
        <authorList>
            <person name="Zhou S."/>
            <person name="Han L."/>
            <person name="Wang Y."/>
            <person name="Yang G."/>
            <person name="Zhuang L."/>
            <person name="Hu P."/>
        </authorList>
    </citation>
    <scope>NUCLEOTIDE SEQUENCE [LARGE SCALE GENOMIC DNA]</scope>
    <source>
        <strain evidence="2 3">SgZ-5</strain>
    </source>
</reference>
<dbReference type="AlphaFoldDB" id="A0A168YE08"/>
<dbReference type="OrthoDB" id="9795329at2"/>
<keyword evidence="3" id="KW-1185">Reference proteome</keyword>
<accession>A0A168YE08</accession>
<dbReference type="CDD" id="cd03049">
    <property type="entry name" value="GST_N_3"/>
    <property type="match status" value="1"/>
</dbReference>
<dbReference type="InterPro" id="IPR004045">
    <property type="entry name" value="Glutathione_S-Trfase_N"/>
</dbReference>
<dbReference type="Pfam" id="PF13409">
    <property type="entry name" value="GST_N_2"/>
    <property type="match status" value="1"/>
</dbReference>
<dbReference type="InterPro" id="IPR036249">
    <property type="entry name" value="Thioredoxin-like_sf"/>
</dbReference>
<keyword evidence="2" id="KW-0808">Transferase</keyword>
<proteinExistence type="predicted"/>
<dbReference type="GO" id="GO:0005737">
    <property type="term" value="C:cytoplasm"/>
    <property type="evidence" value="ECO:0007669"/>
    <property type="project" value="TreeGrafter"/>
</dbReference>
<dbReference type="PANTHER" id="PTHR43968:SF6">
    <property type="entry name" value="GLUTATHIONE S-TRANSFERASE OMEGA"/>
    <property type="match status" value="1"/>
</dbReference>
<gene>
    <name evidence="2" type="ORF">A6A40_13035</name>
</gene>
<dbReference type="SUPFAM" id="SSF52833">
    <property type="entry name" value="Thioredoxin-like"/>
    <property type="match status" value="1"/>
</dbReference>